<evidence type="ECO:0000313" key="3">
    <source>
        <dbReference type="EMBL" id="KAB0681369.1"/>
    </source>
</evidence>
<feature type="transmembrane region" description="Helical" evidence="2">
    <location>
        <begin position="15"/>
        <end position="35"/>
    </location>
</feature>
<dbReference type="RefSeq" id="WP_150968624.1">
    <property type="nucleotide sequence ID" value="NZ_VZDO01000003.1"/>
</dbReference>
<gene>
    <name evidence="3" type="ORF">F6X38_05655</name>
</gene>
<keyword evidence="2" id="KW-0472">Membrane</keyword>
<organism evidence="3 4">
    <name type="scientific">Plantimonas leprariae</name>
    <dbReference type="NCBI Taxonomy" id="2615207"/>
    <lineage>
        <taxon>Bacteria</taxon>
        <taxon>Pseudomonadati</taxon>
        <taxon>Pseudomonadota</taxon>
        <taxon>Alphaproteobacteria</taxon>
        <taxon>Hyphomicrobiales</taxon>
        <taxon>Aurantimonadaceae</taxon>
        <taxon>Plantimonas</taxon>
    </lineage>
</organism>
<dbReference type="Proteomes" id="UP000432089">
    <property type="component" value="Unassembled WGS sequence"/>
</dbReference>
<dbReference type="EMBL" id="VZDO01000003">
    <property type="protein sequence ID" value="KAB0681369.1"/>
    <property type="molecule type" value="Genomic_DNA"/>
</dbReference>
<accession>A0A7V7TXC5</accession>
<keyword evidence="4" id="KW-1185">Reference proteome</keyword>
<evidence type="ECO:0000256" key="1">
    <source>
        <dbReference type="SAM" id="MobiDB-lite"/>
    </source>
</evidence>
<reference evidence="3 4" key="1">
    <citation type="submission" date="2019-09" db="EMBL/GenBank/DDBJ databases">
        <title>YIM 132180 draft genome.</title>
        <authorList>
            <person name="Zhang K."/>
        </authorList>
    </citation>
    <scope>NUCLEOTIDE SEQUENCE [LARGE SCALE GENOMIC DNA]</scope>
    <source>
        <strain evidence="3 4">YIM 132180</strain>
    </source>
</reference>
<evidence type="ECO:0000256" key="2">
    <source>
        <dbReference type="SAM" id="Phobius"/>
    </source>
</evidence>
<proteinExistence type="predicted"/>
<feature type="compositionally biased region" description="Low complexity" evidence="1">
    <location>
        <begin position="68"/>
        <end position="79"/>
    </location>
</feature>
<feature type="region of interest" description="Disordered" evidence="1">
    <location>
        <begin position="41"/>
        <end position="79"/>
    </location>
</feature>
<protein>
    <submittedName>
        <fullName evidence="3">Uncharacterized protein</fullName>
    </submittedName>
</protein>
<keyword evidence="2" id="KW-0812">Transmembrane</keyword>
<evidence type="ECO:0000313" key="4">
    <source>
        <dbReference type="Proteomes" id="UP000432089"/>
    </source>
</evidence>
<comment type="caution">
    <text evidence="3">The sequence shown here is derived from an EMBL/GenBank/DDBJ whole genome shotgun (WGS) entry which is preliminary data.</text>
</comment>
<sequence length="79" mass="8198">MPENDQYPQHRRGRFGGIGLAIVAFAVAVLAVVFYQDRSQPTAPANSAAPLDQTVTGSMPANPNILVPPGSGSQSPTPP</sequence>
<dbReference type="AlphaFoldDB" id="A0A7V7TXC5"/>
<name>A0A7V7TXC5_9HYPH</name>
<keyword evidence="2" id="KW-1133">Transmembrane helix</keyword>